<evidence type="ECO:0000313" key="2">
    <source>
        <dbReference type="Proteomes" id="UP000469424"/>
    </source>
</evidence>
<reference evidence="1 2" key="1">
    <citation type="submission" date="2019-08" db="EMBL/GenBank/DDBJ databases">
        <title>In-depth cultivation of the pig gut microbiome towards novel bacterial diversity and tailored functional studies.</title>
        <authorList>
            <person name="Wylensek D."/>
            <person name="Hitch T.C.A."/>
            <person name="Clavel T."/>
        </authorList>
    </citation>
    <scope>NUCLEOTIDE SEQUENCE [LARGE SCALE GENOMIC DNA]</scope>
    <source>
        <strain evidence="1 2">WCA-MUC-591-APC-4B</strain>
    </source>
</reference>
<organism evidence="1 2">
    <name type="scientific">Mogibacterium kristiansenii</name>
    <dbReference type="NCBI Taxonomy" id="2606708"/>
    <lineage>
        <taxon>Bacteria</taxon>
        <taxon>Bacillati</taxon>
        <taxon>Bacillota</taxon>
        <taxon>Clostridia</taxon>
        <taxon>Peptostreptococcales</taxon>
        <taxon>Anaerovoracaceae</taxon>
        <taxon>Mogibacterium</taxon>
    </lineage>
</organism>
<sequence>MADIQKIYDLIGEEKFKPQATIEERVTAIEEALQEKPMELIETVSADEPIANLSRDTEPDGKKYDFSRIRIILESPESDRNETIFLSLNGGVISIGESSLARLESLLEKK</sequence>
<evidence type="ECO:0000313" key="1">
    <source>
        <dbReference type="EMBL" id="MST70654.1"/>
    </source>
</evidence>
<accession>A0A6N7XI95</accession>
<comment type="caution">
    <text evidence="1">The sequence shown here is derived from an EMBL/GenBank/DDBJ whole genome shotgun (WGS) entry which is preliminary data.</text>
</comment>
<dbReference type="Proteomes" id="UP000469424">
    <property type="component" value="Unassembled WGS sequence"/>
</dbReference>
<keyword evidence="2" id="KW-1185">Reference proteome</keyword>
<proteinExistence type="predicted"/>
<name>A0A6N7XI95_9FIRM</name>
<gene>
    <name evidence="1" type="ORF">FYJ65_04735</name>
</gene>
<protein>
    <submittedName>
        <fullName evidence="1">Uncharacterized protein</fullName>
    </submittedName>
</protein>
<dbReference type="AlphaFoldDB" id="A0A6N7XI95"/>
<dbReference type="EMBL" id="VUNA01000007">
    <property type="protein sequence ID" value="MST70654.1"/>
    <property type="molecule type" value="Genomic_DNA"/>
</dbReference>
<dbReference type="RefSeq" id="WP_154554218.1">
    <property type="nucleotide sequence ID" value="NZ_VUNA01000007.1"/>
</dbReference>